<feature type="transmembrane region" description="Helical" evidence="1">
    <location>
        <begin position="29"/>
        <end position="47"/>
    </location>
</feature>
<name>A0A1I0C2R4_9FIRM</name>
<organism evidence="2 3">
    <name type="scientific">Anaerobranca gottschalkii DSM 13577</name>
    <dbReference type="NCBI Taxonomy" id="1120990"/>
    <lineage>
        <taxon>Bacteria</taxon>
        <taxon>Bacillati</taxon>
        <taxon>Bacillota</taxon>
        <taxon>Clostridia</taxon>
        <taxon>Eubacteriales</taxon>
        <taxon>Proteinivoracaceae</taxon>
        <taxon>Anaerobranca</taxon>
    </lineage>
</organism>
<reference evidence="3" key="1">
    <citation type="submission" date="2016-10" db="EMBL/GenBank/DDBJ databases">
        <authorList>
            <person name="Varghese N."/>
            <person name="Submissions S."/>
        </authorList>
    </citation>
    <scope>NUCLEOTIDE SEQUENCE [LARGE SCALE GENOMIC DNA]</scope>
    <source>
        <strain evidence="3">DSM 13577</strain>
    </source>
</reference>
<keyword evidence="1" id="KW-0472">Membrane</keyword>
<dbReference type="OrthoDB" id="244006at2"/>
<dbReference type="EMBL" id="FOIF01000056">
    <property type="protein sequence ID" value="SET13736.1"/>
    <property type="molecule type" value="Genomic_DNA"/>
</dbReference>
<feature type="transmembrane region" description="Helical" evidence="1">
    <location>
        <begin position="67"/>
        <end position="85"/>
    </location>
</feature>
<feature type="transmembrane region" description="Helical" evidence="1">
    <location>
        <begin position="6"/>
        <end position="22"/>
    </location>
</feature>
<accession>A0A1I0C2R4</accession>
<evidence type="ECO:0000313" key="2">
    <source>
        <dbReference type="EMBL" id="SET13736.1"/>
    </source>
</evidence>
<dbReference type="Proteomes" id="UP000243819">
    <property type="component" value="Unassembled WGS sequence"/>
</dbReference>
<feature type="transmembrane region" description="Helical" evidence="1">
    <location>
        <begin position="97"/>
        <end position="123"/>
    </location>
</feature>
<keyword evidence="1" id="KW-1133">Transmembrane helix</keyword>
<dbReference type="AlphaFoldDB" id="A0A1I0C2R4"/>
<gene>
    <name evidence="2" type="ORF">SAMN03080614_105610</name>
</gene>
<feature type="transmembrane region" description="Helical" evidence="1">
    <location>
        <begin position="177"/>
        <end position="200"/>
    </location>
</feature>
<sequence>METLGIWIAALGTLAILSFLYKENPVYRTVEHIFVGTAAGIGLFWGFDTIRTNAWNPAFNPADGDSRKLMLIIPMILGVLLYTRFIDNIKWVSRIPLGFIIGIGSALAIRGVIGASFMNQIIATMKTPLWGEIRLFAIDSLLLVLGVIGTLMYFFFSAEQKGVLKYGSVIGKWTMMIAFGAAFGNTVMARISLLIGRIYFLLGEWLQIL</sequence>
<keyword evidence="3" id="KW-1185">Reference proteome</keyword>
<keyword evidence="1" id="KW-0812">Transmembrane</keyword>
<feature type="transmembrane region" description="Helical" evidence="1">
    <location>
        <begin position="135"/>
        <end position="156"/>
    </location>
</feature>
<evidence type="ECO:0000313" key="3">
    <source>
        <dbReference type="Proteomes" id="UP000243819"/>
    </source>
</evidence>
<evidence type="ECO:0000256" key="1">
    <source>
        <dbReference type="SAM" id="Phobius"/>
    </source>
</evidence>
<protein>
    <submittedName>
        <fullName evidence="2">Uncharacterized protein</fullName>
    </submittedName>
</protein>
<proteinExistence type="predicted"/>
<dbReference type="RefSeq" id="WP_091351360.1">
    <property type="nucleotide sequence ID" value="NZ_FOIF01000056.1"/>
</dbReference>
<dbReference type="STRING" id="1120990.SAMN03080614_105610"/>